<proteinExistence type="predicted"/>
<dbReference type="InterPro" id="IPR000253">
    <property type="entry name" value="FHA_dom"/>
</dbReference>
<dbReference type="GO" id="GO:0009975">
    <property type="term" value="F:cyclase activity"/>
    <property type="evidence" value="ECO:0007669"/>
    <property type="project" value="UniProtKB-ARBA"/>
</dbReference>
<protein>
    <submittedName>
        <fullName evidence="2">Adenylate/guanylate cyclase domain-containing protein</fullName>
    </submittedName>
</protein>
<dbReference type="GO" id="GO:0009190">
    <property type="term" value="P:cyclic nucleotide biosynthetic process"/>
    <property type="evidence" value="ECO:0007669"/>
    <property type="project" value="InterPro"/>
</dbReference>
<dbReference type="RefSeq" id="WP_216130406.1">
    <property type="nucleotide sequence ID" value="NZ_CP064782.1"/>
</dbReference>
<dbReference type="GO" id="GO:0016849">
    <property type="term" value="F:phosphorus-oxygen lyase activity"/>
    <property type="evidence" value="ECO:0007669"/>
    <property type="project" value="UniProtKB-ARBA"/>
</dbReference>
<dbReference type="Pfam" id="PF00498">
    <property type="entry name" value="FHA"/>
    <property type="match status" value="1"/>
</dbReference>
<dbReference type="PANTHER" id="PTHR43081:SF1">
    <property type="entry name" value="ADENYLATE CYCLASE, TERMINAL-DIFFERENTIATION SPECIFIC"/>
    <property type="match status" value="1"/>
</dbReference>
<dbReference type="InterPro" id="IPR050697">
    <property type="entry name" value="Adenylyl/Guanylyl_Cyclase_3/4"/>
</dbReference>
<dbReference type="EMBL" id="CP064782">
    <property type="protein sequence ID" value="QWT47727.1"/>
    <property type="molecule type" value="Genomic_DNA"/>
</dbReference>
<organism evidence="2 3">
    <name type="scientific">Azospira inquinata</name>
    <dbReference type="NCBI Taxonomy" id="2785627"/>
    <lineage>
        <taxon>Bacteria</taxon>
        <taxon>Pseudomonadati</taxon>
        <taxon>Pseudomonadota</taxon>
        <taxon>Betaproteobacteria</taxon>
        <taxon>Rhodocyclales</taxon>
        <taxon>Rhodocyclaceae</taxon>
        <taxon>Azospira</taxon>
    </lineage>
</organism>
<dbReference type="CDD" id="cd00060">
    <property type="entry name" value="FHA"/>
    <property type="match status" value="1"/>
</dbReference>
<keyword evidence="3" id="KW-1185">Reference proteome</keyword>
<name>A0A975SK19_9RHOO</name>
<dbReference type="PANTHER" id="PTHR43081">
    <property type="entry name" value="ADENYLATE CYCLASE, TERMINAL-DIFFERENTIATION SPECIFIC-RELATED"/>
    <property type="match status" value="1"/>
</dbReference>
<feature type="domain" description="FHA" evidence="1">
    <location>
        <begin position="213"/>
        <end position="256"/>
    </location>
</feature>
<reference evidence="2" key="1">
    <citation type="submission" date="2020-11" db="EMBL/GenBank/DDBJ databases">
        <title>Azospira inquinata sp. nov.</title>
        <authorList>
            <person name="Moe W.M."/>
            <person name="Mikes M.C."/>
        </authorList>
    </citation>
    <scope>NUCLEOTIDE SEQUENCE</scope>
    <source>
        <strain evidence="2">Azo-3</strain>
    </source>
</reference>
<accession>A0A975SK19</accession>
<dbReference type="KEGG" id="aiq:Azoinq_07495"/>
<dbReference type="GO" id="GO:0035556">
    <property type="term" value="P:intracellular signal transduction"/>
    <property type="evidence" value="ECO:0007669"/>
    <property type="project" value="InterPro"/>
</dbReference>
<dbReference type="SMART" id="SM00240">
    <property type="entry name" value="FHA"/>
    <property type="match status" value="1"/>
</dbReference>
<sequence>MSAASLGVLCADIPGSARLFERLPEGEALYAQERCLKRIERVVAGFAGRLLRSSGNELVASFENGEVACQAAVDMQQRVEDLPPVSGVKLSIRVGVHCGVLAPDSAAPAGDGFVGAARLLGMAKAGQIFVSAEAANALPAAMRQGTRATDRQMSEAGAGGAIYELPWQEAGELTVLRQQLGEVKASTTQMGSPKLCVRHSGKAFLLDGKNEGLSFGRDGACDVVIQDKRASRAHARILRRRDRYVLVDESTNGTYVAFEGEPEMFVRHSEVVLGNKGLLAFGHSATGGDAEVAEFEYL</sequence>
<dbReference type="CDD" id="cd07302">
    <property type="entry name" value="CHD"/>
    <property type="match status" value="1"/>
</dbReference>
<dbReference type="InterPro" id="IPR001054">
    <property type="entry name" value="A/G_cyclase"/>
</dbReference>
<dbReference type="PROSITE" id="PS50006">
    <property type="entry name" value="FHA_DOMAIN"/>
    <property type="match status" value="1"/>
</dbReference>
<dbReference type="Proteomes" id="UP000683428">
    <property type="component" value="Chromosome"/>
</dbReference>
<evidence type="ECO:0000313" key="2">
    <source>
        <dbReference type="EMBL" id="QWT47727.1"/>
    </source>
</evidence>
<gene>
    <name evidence="2" type="ORF">Azoinq_07495</name>
</gene>
<evidence type="ECO:0000313" key="3">
    <source>
        <dbReference type="Proteomes" id="UP000683428"/>
    </source>
</evidence>
<dbReference type="AlphaFoldDB" id="A0A975SK19"/>
<evidence type="ECO:0000259" key="1">
    <source>
        <dbReference type="PROSITE" id="PS50006"/>
    </source>
</evidence>